<evidence type="ECO:0000256" key="14">
    <source>
        <dbReference type="SAM" id="Phobius"/>
    </source>
</evidence>
<keyword evidence="10" id="KW-1015">Disulfide bond</keyword>
<comment type="subcellular location">
    <subcellularLocation>
        <location evidence="1">Cell membrane</location>
        <topology evidence="1">Single-pass type I membrane protein</topology>
    </subcellularLocation>
</comment>
<evidence type="ECO:0000256" key="6">
    <source>
        <dbReference type="ARBA" id="ARBA00022729"/>
    </source>
</evidence>
<dbReference type="GO" id="GO:0030334">
    <property type="term" value="P:regulation of cell migration"/>
    <property type="evidence" value="ECO:0007669"/>
    <property type="project" value="TreeGrafter"/>
</dbReference>
<dbReference type="GO" id="GO:0005886">
    <property type="term" value="C:plasma membrane"/>
    <property type="evidence" value="ECO:0007669"/>
    <property type="project" value="UniProtKB-SubCell"/>
</dbReference>
<dbReference type="SMART" id="SM00429">
    <property type="entry name" value="IPT"/>
    <property type="match status" value="3"/>
</dbReference>
<evidence type="ECO:0000256" key="3">
    <source>
        <dbReference type="ARBA" id="ARBA00022475"/>
    </source>
</evidence>
<evidence type="ECO:0000313" key="16">
    <source>
        <dbReference type="EnsemblMetazoa" id="XP_038061354.1"/>
    </source>
</evidence>
<dbReference type="InterPro" id="IPR015943">
    <property type="entry name" value="WD40/YVTN_repeat-like_dom_sf"/>
</dbReference>
<dbReference type="FunFam" id="2.60.40.10:FF:000131">
    <property type="entry name" value="Plexin A2"/>
    <property type="match status" value="1"/>
</dbReference>
<dbReference type="Pfam" id="PF17960">
    <property type="entry name" value="TIG_plexin"/>
    <property type="match status" value="1"/>
</dbReference>
<dbReference type="SMART" id="SM00423">
    <property type="entry name" value="PSI"/>
    <property type="match status" value="3"/>
</dbReference>
<organism evidence="16 17">
    <name type="scientific">Patiria miniata</name>
    <name type="common">Bat star</name>
    <name type="synonym">Asterina miniata</name>
    <dbReference type="NCBI Taxonomy" id="46514"/>
    <lineage>
        <taxon>Eukaryota</taxon>
        <taxon>Metazoa</taxon>
        <taxon>Echinodermata</taxon>
        <taxon>Eleutherozoa</taxon>
        <taxon>Asterozoa</taxon>
        <taxon>Asteroidea</taxon>
        <taxon>Valvatacea</taxon>
        <taxon>Valvatida</taxon>
        <taxon>Asterinidae</taxon>
        <taxon>Patiria</taxon>
    </lineage>
</organism>
<dbReference type="InterPro" id="IPR036352">
    <property type="entry name" value="Semap_dom_sf"/>
</dbReference>
<evidence type="ECO:0000256" key="11">
    <source>
        <dbReference type="ARBA" id="ARBA00023180"/>
    </source>
</evidence>
<dbReference type="RefSeq" id="XP_038061354.1">
    <property type="nucleotide sequence ID" value="XM_038205426.1"/>
</dbReference>
<keyword evidence="11" id="KW-0325">Glycoprotein</keyword>
<dbReference type="GO" id="GO:0007162">
    <property type="term" value="P:negative regulation of cell adhesion"/>
    <property type="evidence" value="ECO:0007669"/>
    <property type="project" value="TreeGrafter"/>
</dbReference>
<feature type="region of interest" description="Disordered" evidence="13">
    <location>
        <begin position="1660"/>
        <end position="1679"/>
    </location>
</feature>
<dbReference type="Proteomes" id="UP000887568">
    <property type="component" value="Unplaced"/>
</dbReference>
<evidence type="ECO:0000259" key="15">
    <source>
        <dbReference type="PROSITE" id="PS51004"/>
    </source>
</evidence>
<evidence type="ECO:0000256" key="2">
    <source>
        <dbReference type="ARBA" id="ARBA00010297"/>
    </source>
</evidence>
<reference evidence="16" key="1">
    <citation type="submission" date="2022-11" db="UniProtKB">
        <authorList>
            <consortium name="EnsemblMetazoa"/>
        </authorList>
    </citation>
    <scope>IDENTIFICATION</scope>
</reference>
<dbReference type="Pfam" id="PF24479">
    <property type="entry name" value="PSI_PlexinA-B"/>
    <property type="match status" value="1"/>
</dbReference>
<sequence length="1958" mass="216553">DQKETRAMATRGRAKPILILAFQLLLIGGLVPSVCMEWSGRGTLADYEVASFDNPIEKTVTVTTQLDHFAVQPETGDVYVGAVNYLYKLNKELKQVTNVSTCSEDTCLSYNKVLALHAGMLITCGTERPNSDQCQLRSQDDLEGDGSRRGRVVAFGTKSTASIIAPVGMNPSTPRLYIANTYSTEGDYQDIQPIARRLVSSGGGFMFADSGTDAVQFTSGYTDGSNPFPISYVSVFNWKGFTYFATFQKEDLPPLSAHISKLTRLCHNTDNVRSYTEILIECRGPSGLFSLIQAAHVGPAGPHLEESLALDDNDQVLYAVFARDKQAGTSNNPVPAADSALCVYKMRDIEAAFSEAVRGCIQDNDDNYEIGIFTGTVCGNQPSVDPESFLCNTGNHYRYATGITPVVGTSVVHLPGHLASSIITSTEYNHTMAFIGTTEGQLLKVHIESSTLARLYESVTLDGEPVMKDTMLNETKEEVFVLTEQQLIRMRVENCGRYTTCEACIGTDAGNDGDPYCGWCTLERKCTRYHDCPLQDVSTRWLAYNDAQCIEISQVIPHNSLPITLTDQQIMLTVQQLPALLDSWQYECRFEEHFTSQATNYNGDSFNCMTPPASNIPAIPSGEDHVTVTLSVMSTETSVDFVDIDFSFYECDTHKTCVSCVGSEWACNWCVFENKCTHDNSTCSKMKEIFVTGQYSRGTAMQGPVSCPQLQPQPGEVLIPNVIQREINVTVDNLPDASETTSFLCSLDVEGSAQSVAATRADSTVTCDSKAYNYTATVQELNASLTLQWTDKDNVMHTLDDTYDFTVTLYKCEVLRPDCSRCISDETTRAELGCMWCGDTCGVTESTVCMTADEKVTLQDNRNCPDPVLMQVYPLFGPFEGNTLLTVSGTDIGLRYSDVREVTLGGEQCTLENYAYSTGYSVSCRTLEGAATRRRRDVTPLTLQVRITGRDGTMQTSQGDVTFGYKDPDISGFSPEIGPQSGGTRLTISGQSLDAGRFIEVFIDDMQCAAERAIVTDDSITCITSRADNLGSWIVNVSFDGAERLSMANYTYTVDPDVEEINPSTSVLAGGRELTVNGSGFSIIQQPQIVITYGDNEQEFVGNCSVTSDDKMICTSPEINLPNLVLDADTSVNVTTGFIMDAVEALRTWCSVDQNDGCTPLEYFQNPEYYPFNDPLYENEDGIEERTGPELTVKGARLNLAITNEEVTVYVGKSLCTAVTVGAGALSCKLPVDAPAAGDYLGMNATRGLPVVWVIHGTTLSFNIGYFQYPVDNTVLIVCVVSVGVLVLAGLLAVGLYKKSKGAQEEVDKRLDDIDNVQAKLADDMRTAFAELQTDVSDVTSDLEGIGMPFNSHREYATNMLFIGQDTKPMTTDPENPEEHVEKAMKKFSDALGNKTFLLMFLQTLDAQSKAKLSVKDRGAIASLLTVIMVAEGKLDYLSDVLFSLMAKLVQDELDANRPRQLFRRTETILEKLLSNWITLCLYDSLKDHTAYPLFVLYRAIKCHSEHGPMDIISGQAKFTLSDEKLLTEDIDYREMVLTVIVNNADGETKEVKVLDVDTISQVKEKILDAIHRSQPYSRRPSADQVDLEWHAGANGRQILRDVDHTSVTSDGWKRVNTLRFYHVPNKSTMALLGGSSGTQKPASDDNVYVNFGSDDTQASASASNYMPMKPASRPPRSNRFTMVEAPDDDAKIWHLLKCEESDYGSADASATKRRNKRLSKRLSMIASRPKKRIRELYIPRLISTKGTIQDYINRMFQAILNADTAPKAVKYLFDFFDSQAVRHSIQDSEAVRTWKGNSLSLRFWSNAIRRPDFIFDIRPSRSVESSLGIIAQAFYDAHNASDQKLSKDSDLSKLLFNKDLPRIQSLVEDYYDGISNKPRVTLQELNNEMSQTSQSFTGLFSKLSTLLQLWHYVKKYNTKIVEACEDDDACKNEHLAYKLVEVETILDNEDCDAQEAV</sequence>
<dbReference type="Pfam" id="PF01403">
    <property type="entry name" value="Sema"/>
    <property type="match status" value="1"/>
</dbReference>
<dbReference type="InterPro" id="IPR046800">
    <property type="entry name" value="Plexin_RBD"/>
</dbReference>
<keyword evidence="9 14" id="KW-0472">Membrane</keyword>
<evidence type="ECO:0000256" key="12">
    <source>
        <dbReference type="PROSITE-ProRule" id="PRU00352"/>
    </source>
</evidence>
<dbReference type="SUPFAM" id="SSF101912">
    <property type="entry name" value="Sema domain"/>
    <property type="match status" value="1"/>
</dbReference>
<keyword evidence="8 14" id="KW-1133">Transmembrane helix</keyword>
<dbReference type="Pfam" id="PF18020">
    <property type="entry name" value="TIG_2"/>
    <property type="match status" value="1"/>
</dbReference>
<dbReference type="InterPro" id="IPR031148">
    <property type="entry name" value="Plexin"/>
</dbReference>
<evidence type="ECO:0000256" key="13">
    <source>
        <dbReference type="SAM" id="MobiDB-lite"/>
    </source>
</evidence>
<evidence type="ECO:0000256" key="7">
    <source>
        <dbReference type="ARBA" id="ARBA00022737"/>
    </source>
</evidence>
<dbReference type="SUPFAM" id="SSF81296">
    <property type="entry name" value="E set domains"/>
    <property type="match status" value="3"/>
</dbReference>
<dbReference type="InterPro" id="IPR014756">
    <property type="entry name" value="Ig_E-set"/>
</dbReference>
<evidence type="ECO:0000256" key="5">
    <source>
        <dbReference type="ARBA" id="ARBA00022692"/>
    </source>
</evidence>
<dbReference type="GO" id="GO:0002116">
    <property type="term" value="C:semaphorin receptor complex"/>
    <property type="evidence" value="ECO:0007669"/>
    <property type="project" value="TreeGrafter"/>
</dbReference>
<dbReference type="SMART" id="SM00630">
    <property type="entry name" value="Sema"/>
    <property type="match status" value="1"/>
</dbReference>
<dbReference type="InterPro" id="IPR041362">
    <property type="entry name" value="TIG2_plexin"/>
</dbReference>
<name>A0A914ADD2_PATMI</name>
<dbReference type="SUPFAM" id="SSF48350">
    <property type="entry name" value="GTPase activation domain, GAP"/>
    <property type="match status" value="1"/>
</dbReference>
<dbReference type="GO" id="GO:0050772">
    <property type="term" value="P:positive regulation of axonogenesis"/>
    <property type="evidence" value="ECO:0007669"/>
    <property type="project" value="TreeGrafter"/>
</dbReference>
<keyword evidence="17" id="KW-1185">Reference proteome</keyword>
<evidence type="ECO:0000256" key="10">
    <source>
        <dbReference type="ARBA" id="ARBA00023157"/>
    </source>
</evidence>
<keyword evidence="6" id="KW-0732">Signal</keyword>
<feature type="domain" description="Sema" evidence="15">
    <location>
        <begin position="33"/>
        <end position="492"/>
    </location>
</feature>
<dbReference type="Gene3D" id="2.130.10.10">
    <property type="entry name" value="YVTN repeat-like/Quinoprotein amine dehydrogenase"/>
    <property type="match status" value="1"/>
</dbReference>
<dbReference type="OrthoDB" id="125363at2759"/>
<dbReference type="InterPro" id="IPR008936">
    <property type="entry name" value="Rho_GTPase_activation_prot"/>
</dbReference>
<dbReference type="InterPro" id="IPR016201">
    <property type="entry name" value="PSI"/>
</dbReference>
<dbReference type="InterPro" id="IPR013783">
    <property type="entry name" value="Ig-like_fold"/>
</dbReference>
<dbReference type="PANTHER" id="PTHR22625:SF44">
    <property type="entry name" value="PLEXIN-B"/>
    <property type="match status" value="1"/>
</dbReference>
<dbReference type="Gene3D" id="2.60.40.10">
    <property type="entry name" value="Immunoglobulins"/>
    <property type="match status" value="5"/>
</dbReference>
<protein>
    <recommendedName>
        <fullName evidence="15">Sema domain-containing protein</fullName>
    </recommendedName>
</protein>
<dbReference type="OMA" id="CVFETRC"/>
<evidence type="ECO:0000313" key="17">
    <source>
        <dbReference type="Proteomes" id="UP000887568"/>
    </source>
</evidence>
<dbReference type="SUPFAM" id="SSF103575">
    <property type="entry name" value="Plexin repeat"/>
    <property type="match status" value="1"/>
</dbReference>
<evidence type="ECO:0000256" key="1">
    <source>
        <dbReference type="ARBA" id="ARBA00004251"/>
    </source>
</evidence>
<evidence type="ECO:0000256" key="9">
    <source>
        <dbReference type="ARBA" id="ARBA00023136"/>
    </source>
</evidence>
<dbReference type="InterPro" id="IPR002165">
    <property type="entry name" value="Plexin_repeat"/>
</dbReference>
<dbReference type="InterPro" id="IPR001627">
    <property type="entry name" value="Semap_dom"/>
</dbReference>
<dbReference type="Pfam" id="PF08337">
    <property type="entry name" value="Plexin_cytopl"/>
    <property type="match status" value="1"/>
</dbReference>
<dbReference type="EnsemblMetazoa" id="XM_038205426.1">
    <property type="protein sequence ID" value="XP_038061354.1"/>
    <property type="gene ID" value="LOC119732057"/>
</dbReference>
<keyword evidence="5 14" id="KW-0812">Transmembrane</keyword>
<dbReference type="Pfam" id="PF20170">
    <property type="entry name" value="Plexin_RBD"/>
    <property type="match status" value="1"/>
</dbReference>
<dbReference type="Pfam" id="PF01437">
    <property type="entry name" value="PSI"/>
    <property type="match status" value="1"/>
</dbReference>
<keyword evidence="3" id="KW-1003">Cell membrane</keyword>
<feature type="transmembrane region" description="Helical" evidence="14">
    <location>
        <begin position="1275"/>
        <end position="1297"/>
    </location>
</feature>
<dbReference type="InterPro" id="IPR002909">
    <property type="entry name" value="IPT_dom"/>
</dbReference>
<dbReference type="InterPro" id="IPR013548">
    <property type="entry name" value="Plexin_cytoplasmic_RasGAP_dom"/>
</dbReference>
<dbReference type="InterPro" id="IPR041019">
    <property type="entry name" value="TIG1_plexin"/>
</dbReference>
<dbReference type="GO" id="GO:0008360">
    <property type="term" value="P:regulation of cell shape"/>
    <property type="evidence" value="ECO:0007669"/>
    <property type="project" value="TreeGrafter"/>
</dbReference>
<dbReference type="CDD" id="cd11236">
    <property type="entry name" value="Sema_plexin_like"/>
    <property type="match status" value="1"/>
</dbReference>
<dbReference type="FunFam" id="2.60.40.10:FF:000868">
    <property type="entry name" value="Plexin D1"/>
    <property type="match status" value="1"/>
</dbReference>
<evidence type="ECO:0000256" key="4">
    <source>
        <dbReference type="ARBA" id="ARBA00022553"/>
    </source>
</evidence>
<evidence type="ECO:0000256" key="8">
    <source>
        <dbReference type="ARBA" id="ARBA00022989"/>
    </source>
</evidence>
<keyword evidence="4" id="KW-0597">Phosphoprotein</keyword>
<dbReference type="PROSITE" id="PS51004">
    <property type="entry name" value="SEMA"/>
    <property type="match status" value="1"/>
</dbReference>
<dbReference type="GO" id="GO:0017154">
    <property type="term" value="F:semaphorin receptor activity"/>
    <property type="evidence" value="ECO:0007669"/>
    <property type="project" value="InterPro"/>
</dbReference>
<dbReference type="GeneID" id="119732057"/>
<keyword evidence="7" id="KW-0677">Repeat</keyword>
<dbReference type="Gene3D" id="1.10.506.10">
    <property type="entry name" value="GTPase Activation - p120gap, domain 1"/>
    <property type="match status" value="2"/>
</dbReference>
<comment type="similarity">
    <text evidence="2">Belongs to the plexin family.</text>
</comment>
<accession>A0A914ADD2</accession>
<proteinExistence type="inferred from homology"/>
<comment type="caution">
    <text evidence="12">Lacks conserved residue(s) required for the propagation of feature annotation.</text>
</comment>
<dbReference type="Pfam" id="PF01833">
    <property type="entry name" value="TIG"/>
    <property type="match status" value="3"/>
</dbReference>
<dbReference type="PANTHER" id="PTHR22625">
    <property type="entry name" value="PLEXIN"/>
    <property type="match status" value="1"/>
</dbReference>